<dbReference type="InParanoid" id="G0MR84"/>
<keyword evidence="2" id="KW-1185">Reference proteome</keyword>
<proteinExistence type="predicted"/>
<dbReference type="HOGENOM" id="CLU_1528881_0_0_1"/>
<feature type="non-terminal residue" evidence="1">
    <location>
        <position position="1"/>
    </location>
</feature>
<evidence type="ECO:0000313" key="1">
    <source>
        <dbReference type="EMBL" id="EGT41989.1"/>
    </source>
</evidence>
<gene>
    <name evidence="1" type="ORF">CAEBREN_22630</name>
</gene>
<accession>G0MR84</accession>
<reference evidence="2" key="1">
    <citation type="submission" date="2011-07" db="EMBL/GenBank/DDBJ databases">
        <authorList>
            <consortium name="Caenorhabditis brenneri Sequencing and Analysis Consortium"/>
            <person name="Wilson R.K."/>
        </authorList>
    </citation>
    <scope>NUCLEOTIDE SEQUENCE [LARGE SCALE GENOMIC DNA]</scope>
    <source>
        <strain evidence="2">PB2801</strain>
    </source>
</reference>
<sequence>EIYRRGSKSIPDLKDEFTCRYKKIDNIIGLEYEVVAVTSYTKSFLDFKTVGMENHLLLPINLLSQEGRFQKLNGKFNIISSTGVSDYVVIGEEVQDQSTESMPTSELLRKYKFDFAAREMIGACSLQRMEVPKMMVNSSVRDGEAVTLAWVWKLERVVAYREEWASYQNPRDTASD</sequence>
<organism evidence="2">
    <name type="scientific">Caenorhabditis brenneri</name>
    <name type="common">Nematode worm</name>
    <dbReference type="NCBI Taxonomy" id="135651"/>
    <lineage>
        <taxon>Eukaryota</taxon>
        <taxon>Metazoa</taxon>
        <taxon>Ecdysozoa</taxon>
        <taxon>Nematoda</taxon>
        <taxon>Chromadorea</taxon>
        <taxon>Rhabditida</taxon>
        <taxon>Rhabditina</taxon>
        <taxon>Rhabditomorpha</taxon>
        <taxon>Rhabditoidea</taxon>
        <taxon>Rhabditidae</taxon>
        <taxon>Peloderinae</taxon>
        <taxon>Caenorhabditis</taxon>
    </lineage>
</organism>
<dbReference type="AlphaFoldDB" id="G0MR84"/>
<name>G0MR84_CAEBE</name>
<protein>
    <submittedName>
        <fullName evidence="1">Uncharacterized protein</fullName>
    </submittedName>
</protein>
<dbReference type="Proteomes" id="UP000008068">
    <property type="component" value="Unassembled WGS sequence"/>
</dbReference>
<evidence type="ECO:0000313" key="2">
    <source>
        <dbReference type="Proteomes" id="UP000008068"/>
    </source>
</evidence>
<dbReference type="EMBL" id="GL379808">
    <property type="protein sequence ID" value="EGT41989.1"/>
    <property type="molecule type" value="Genomic_DNA"/>
</dbReference>